<dbReference type="EMBL" id="UYSG01011651">
    <property type="protein sequence ID" value="VDL63201.1"/>
    <property type="molecule type" value="Genomic_DNA"/>
</dbReference>
<gene>
    <name evidence="1" type="ORF">HDID_LOCUS10377</name>
</gene>
<proteinExistence type="predicted"/>
<reference evidence="1 2" key="2">
    <citation type="submission" date="2018-11" db="EMBL/GenBank/DDBJ databases">
        <authorList>
            <consortium name="Pathogen Informatics"/>
        </authorList>
    </citation>
    <scope>NUCLEOTIDE SEQUENCE [LARGE SCALE GENOMIC DNA]</scope>
</reference>
<organism evidence="3">
    <name type="scientific">Hymenolepis diminuta</name>
    <name type="common">Rat tapeworm</name>
    <dbReference type="NCBI Taxonomy" id="6216"/>
    <lineage>
        <taxon>Eukaryota</taxon>
        <taxon>Metazoa</taxon>
        <taxon>Spiralia</taxon>
        <taxon>Lophotrochozoa</taxon>
        <taxon>Platyhelminthes</taxon>
        <taxon>Cestoda</taxon>
        <taxon>Eucestoda</taxon>
        <taxon>Cyclophyllidea</taxon>
        <taxon>Hymenolepididae</taxon>
        <taxon>Hymenolepis</taxon>
    </lineage>
</organism>
<sequence length="101" mass="11825">MYSRFSMKEKTKEGEEVGAHLVLTSAFFPVFEEHLSGNDVVHFGLPKFSFKLCFVKYCRIEKTNVSEVWSSANATKNEVLIWVRAPLVVMNWEMWRTSRLF</sequence>
<name>A0A0R3SXB6_HYMDI</name>
<evidence type="ECO:0000313" key="1">
    <source>
        <dbReference type="EMBL" id="VDL63201.1"/>
    </source>
</evidence>
<dbReference type="Proteomes" id="UP000274504">
    <property type="component" value="Unassembled WGS sequence"/>
</dbReference>
<dbReference type="WBParaSite" id="HDID_0001037901-mRNA-1">
    <property type="protein sequence ID" value="HDID_0001037901-mRNA-1"/>
    <property type="gene ID" value="HDID_0001037901"/>
</dbReference>
<protein>
    <submittedName>
        <fullName evidence="3">DUF663 domain-containing protein</fullName>
    </submittedName>
</protein>
<dbReference type="OrthoDB" id="6247168at2759"/>
<dbReference type="AlphaFoldDB" id="A0A0R3SXB6"/>
<evidence type="ECO:0000313" key="3">
    <source>
        <dbReference type="WBParaSite" id="HDID_0001037901-mRNA-1"/>
    </source>
</evidence>
<accession>A0A0R3SXB6</accession>
<evidence type="ECO:0000313" key="2">
    <source>
        <dbReference type="Proteomes" id="UP000274504"/>
    </source>
</evidence>
<reference evidence="3" key="1">
    <citation type="submission" date="2017-02" db="UniProtKB">
        <authorList>
            <consortium name="WormBaseParasite"/>
        </authorList>
    </citation>
    <scope>IDENTIFICATION</scope>
</reference>